<dbReference type="InterPro" id="IPR050336">
    <property type="entry name" value="Chromosome_partition/occlusion"/>
</dbReference>
<dbReference type="InterPro" id="IPR003115">
    <property type="entry name" value="ParB_N"/>
</dbReference>
<keyword evidence="9" id="KW-1185">Reference proteome</keyword>
<evidence type="ECO:0000256" key="5">
    <source>
        <dbReference type="ARBA" id="ARBA00023125"/>
    </source>
</evidence>
<evidence type="ECO:0000313" key="8">
    <source>
        <dbReference type="EMBL" id="PXW83598.1"/>
    </source>
</evidence>
<dbReference type="CDD" id="cd16393">
    <property type="entry name" value="SPO0J_N"/>
    <property type="match status" value="1"/>
</dbReference>
<dbReference type="GO" id="GO:0007059">
    <property type="term" value="P:chromosome segregation"/>
    <property type="evidence" value="ECO:0007669"/>
    <property type="project" value="UniProtKB-KW"/>
</dbReference>
<dbReference type="FunFam" id="3.90.1530.30:FF:000001">
    <property type="entry name" value="Chromosome partitioning protein ParB"/>
    <property type="match status" value="1"/>
</dbReference>
<dbReference type="EMBL" id="QJJQ01000015">
    <property type="protein sequence ID" value="PXW83598.1"/>
    <property type="molecule type" value="Genomic_DNA"/>
</dbReference>
<proteinExistence type="inferred from homology"/>
<dbReference type="SUPFAM" id="SSF109709">
    <property type="entry name" value="KorB DNA-binding domain-like"/>
    <property type="match status" value="1"/>
</dbReference>
<dbReference type="GO" id="GO:0005694">
    <property type="term" value="C:chromosome"/>
    <property type="evidence" value="ECO:0007669"/>
    <property type="project" value="TreeGrafter"/>
</dbReference>
<dbReference type="Proteomes" id="UP000247978">
    <property type="component" value="Unassembled WGS sequence"/>
</dbReference>
<dbReference type="RefSeq" id="WP_110396791.1">
    <property type="nucleotide sequence ID" value="NZ_JBHUHB010000001.1"/>
</dbReference>
<dbReference type="GO" id="GO:0009295">
    <property type="term" value="C:nucleoid"/>
    <property type="evidence" value="ECO:0007669"/>
    <property type="project" value="UniProtKB-SubCell"/>
</dbReference>
<dbReference type="Pfam" id="PF17762">
    <property type="entry name" value="HTH_ParB"/>
    <property type="match status" value="1"/>
</dbReference>
<dbReference type="FunFam" id="1.10.10.2830:FF:000001">
    <property type="entry name" value="Chromosome partitioning protein ParB"/>
    <property type="match status" value="1"/>
</dbReference>
<dbReference type="PANTHER" id="PTHR33375:SF1">
    <property type="entry name" value="CHROMOSOME-PARTITIONING PROTEIN PARB-RELATED"/>
    <property type="match status" value="1"/>
</dbReference>
<dbReference type="NCBIfam" id="TIGR00180">
    <property type="entry name" value="parB_part"/>
    <property type="match status" value="1"/>
</dbReference>
<feature type="domain" description="ParB-like N-terminal" evidence="7">
    <location>
        <begin position="21"/>
        <end position="110"/>
    </location>
</feature>
<evidence type="ECO:0000256" key="6">
    <source>
        <dbReference type="SAM" id="Coils"/>
    </source>
</evidence>
<dbReference type="AlphaFoldDB" id="A0A2V3VSB3"/>
<comment type="similarity">
    <text evidence="2">Belongs to the ParB family.</text>
</comment>
<organism evidence="8 9">
    <name type="scientific">Pseudogracilibacillus auburnensis</name>
    <dbReference type="NCBI Taxonomy" id="1494959"/>
    <lineage>
        <taxon>Bacteria</taxon>
        <taxon>Bacillati</taxon>
        <taxon>Bacillota</taxon>
        <taxon>Bacilli</taxon>
        <taxon>Bacillales</taxon>
        <taxon>Bacillaceae</taxon>
        <taxon>Pseudogracilibacillus</taxon>
    </lineage>
</organism>
<keyword evidence="4" id="KW-0159">Chromosome partition</keyword>
<dbReference type="GO" id="GO:0003677">
    <property type="term" value="F:DNA binding"/>
    <property type="evidence" value="ECO:0007669"/>
    <property type="project" value="UniProtKB-KW"/>
</dbReference>
<feature type="coiled-coil region" evidence="6">
    <location>
        <begin position="195"/>
        <end position="222"/>
    </location>
</feature>
<dbReference type="GO" id="GO:0045881">
    <property type="term" value="P:positive regulation of sporulation resulting in formation of a cellular spore"/>
    <property type="evidence" value="ECO:0007669"/>
    <property type="project" value="TreeGrafter"/>
</dbReference>
<accession>A0A2V3VSB3</accession>
<keyword evidence="3" id="KW-0963">Cytoplasm</keyword>
<evidence type="ECO:0000259" key="7">
    <source>
        <dbReference type="SMART" id="SM00470"/>
    </source>
</evidence>
<dbReference type="SUPFAM" id="SSF110849">
    <property type="entry name" value="ParB/Sulfiredoxin"/>
    <property type="match status" value="1"/>
</dbReference>
<dbReference type="SMART" id="SM00470">
    <property type="entry name" value="ParB"/>
    <property type="match status" value="1"/>
</dbReference>
<gene>
    <name evidence="8" type="ORF">DFR56_11571</name>
</gene>
<dbReference type="InterPro" id="IPR057240">
    <property type="entry name" value="ParB_dimer_C"/>
</dbReference>
<dbReference type="Gene3D" id="1.10.10.2830">
    <property type="match status" value="1"/>
</dbReference>
<dbReference type="Gene3D" id="3.90.1530.30">
    <property type="match status" value="1"/>
</dbReference>
<evidence type="ECO:0000256" key="2">
    <source>
        <dbReference type="ARBA" id="ARBA00006295"/>
    </source>
</evidence>
<dbReference type="OrthoDB" id="9802051at2"/>
<name>A0A2V3VSB3_9BACI</name>
<dbReference type="Pfam" id="PF02195">
    <property type="entry name" value="ParB_N"/>
    <property type="match status" value="1"/>
</dbReference>
<dbReference type="InterPro" id="IPR041468">
    <property type="entry name" value="HTH_ParB/Spo0J"/>
</dbReference>
<sequence length="275" mass="31711">MAKRLGKGLGALINVEEESIEQLSIDECRTNPYQPRKTFDADAIEELKISILEYGIIQPLIVRRSIKGYEIVAGERRFRAAREAGLKEIPAIIKDFDDKKMMEIALLENLQREDLTVIEEALAYKNLINELHLTQEELSNKLGKSRSHIANTMRLLSLPEDIIIFISNGELSMGHGRALLGLKNKEQLHSLVDKIRKNNLNVRQVEQMINELNKQKPLIKKKKKQKDLFIQQQETKLREVLGTNVNIQKTKNKGKIEIEFYTTDELERLISMLQQ</sequence>
<evidence type="ECO:0000256" key="3">
    <source>
        <dbReference type="ARBA" id="ARBA00022490"/>
    </source>
</evidence>
<protein>
    <submittedName>
        <fullName evidence="8">Chromosome segregation DNA-binding protein</fullName>
    </submittedName>
</protein>
<dbReference type="InterPro" id="IPR036086">
    <property type="entry name" value="ParB/Sulfiredoxin_sf"/>
</dbReference>
<reference evidence="8 9" key="1">
    <citation type="submission" date="2018-05" db="EMBL/GenBank/DDBJ databases">
        <title>Genomic Encyclopedia of Type Strains, Phase IV (KMG-IV): sequencing the most valuable type-strain genomes for metagenomic binning, comparative biology and taxonomic classification.</title>
        <authorList>
            <person name="Goeker M."/>
        </authorList>
    </citation>
    <scope>NUCLEOTIDE SEQUENCE [LARGE SCALE GENOMIC DNA]</scope>
    <source>
        <strain evidence="8 9">DSM 28556</strain>
    </source>
</reference>
<comment type="caution">
    <text evidence="8">The sequence shown here is derived from an EMBL/GenBank/DDBJ whole genome shotgun (WGS) entry which is preliminary data.</text>
</comment>
<evidence type="ECO:0000256" key="4">
    <source>
        <dbReference type="ARBA" id="ARBA00022829"/>
    </source>
</evidence>
<comment type="subcellular location">
    <subcellularLocation>
        <location evidence="1">Cytoplasm</location>
        <location evidence="1">Nucleoid</location>
    </subcellularLocation>
</comment>
<evidence type="ECO:0000313" key="9">
    <source>
        <dbReference type="Proteomes" id="UP000247978"/>
    </source>
</evidence>
<dbReference type="InterPro" id="IPR004437">
    <property type="entry name" value="ParB/RepB/Spo0J"/>
</dbReference>
<keyword evidence="5 8" id="KW-0238">DNA-binding</keyword>
<evidence type="ECO:0000256" key="1">
    <source>
        <dbReference type="ARBA" id="ARBA00004453"/>
    </source>
</evidence>
<dbReference type="Pfam" id="PF23552">
    <property type="entry name" value="ParB_C"/>
    <property type="match status" value="1"/>
</dbReference>
<keyword evidence="6" id="KW-0175">Coiled coil</keyword>
<dbReference type="PANTHER" id="PTHR33375">
    <property type="entry name" value="CHROMOSOME-PARTITIONING PROTEIN PARB-RELATED"/>
    <property type="match status" value="1"/>
</dbReference>